<protein>
    <recommendedName>
        <fullName evidence="2">Lipocalin domain-containing protein</fullName>
    </recommendedName>
</protein>
<name>A0AA36CRL2_9BILA</name>
<evidence type="ECO:0000259" key="2">
    <source>
        <dbReference type="Pfam" id="PF24976"/>
    </source>
</evidence>
<dbReference type="SUPFAM" id="SSF50814">
    <property type="entry name" value="Lipocalins"/>
    <property type="match status" value="1"/>
</dbReference>
<organism evidence="3 4">
    <name type="scientific">Mesorhabditis spiculigera</name>
    <dbReference type="NCBI Taxonomy" id="96644"/>
    <lineage>
        <taxon>Eukaryota</taxon>
        <taxon>Metazoa</taxon>
        <taxon>Ecdysozoa</taxon>
        <taxon>Nematoda</taxon>
        <taxon>Chromadorea</taxon>
        <taxon>Rhabditida</taxon>
        <taxon>Rhabditina</taxon>
        <taxon>Rhabditomorpha</taxon>
        <taxon>Rhabditoidea</taxon>
        <taxon>Rhabditidae</taxon>
        <taxon>Mesorhabditinae</taxon>
        <taxon>Mesorhabditis</taxon>
    </lineage>
</organism>
<feature type="domain" description="Lipocalin" evidence="2">
    <location>
        <begin position="88"/>
        <end position="245"/>
    </location>
</feature>
<dbReference type="PANTHER" id="PTHR37437">
    <property type="entry name" value="LIPOCALIN-RELATED PROTEIN-RELATED"/>
    <property type="match status" value="1"/>
</dbReference>
<proteinExistence type="predicted"/>
<gene>
    <name evidence="3" type="ORF">MSPICULIGERA_LOCUS11875</name>
</gene>
<evidence type="ECO:0000313" key="4">
    <source>
        <dbReference type="Proteomes" id="UP001177023"/>
    </source>
</evidence>
<evidence type="ECO:0000313" key="3">
    <source>
        <dbReference type="EMBL" id="CAJ0573518.1"/>
    </source>
</evidence>
<sequence>MYITLKLITLLALTIELICSKELPFLNAIEVPGAKVPIMRMFDNYAAHCKKEGERTLGMSSLAQIMHSLNAEALVTKMHDSLFSAIGDVEVRRLEGRWFSVVDTREVHAEECSTTEIEIIAQNVFTSTLSLITKVWNPGQTPTTNTGIGLQMGPEPGELLLSTGHSMDKCPYVVVKTFNANPGQPYDFIVLSQPLKYPTIVLARSTDLFQEHKKQVYDFLEKNGYLSPMAALNTRLHFVNVSACDFVE</sequence>
<dbReference type="Pfam" id="PF24976">
    <property type="entry name" value="Lipocalin_10"/>
    <property type="match status" value="1"/>
</dbReference>
<dbReference type="EMBL" id="CATQJA010002620">
    <property type="protein sequence ID" value="CAJ0573518.1"/>
    <property type="molecule type" value="Genomic_DNA"/>
</dbReference>
<accession>A0AA36CRL2</accession>
<reference evidence="3" key="1">
    <citation type="submission" date="2023-06" db="EMBL/GenBank/DDBJ databases">
        <authorList>
            <person name="Delattre M."/>
        </authorList>
    </citation>
    <scope>NUCLEOTIDE SEQUENCE</scope>
    <source>
        <strain evidence="3">AF72</strain>
    </source>
</reference>
<keyword evidence="1" id="KW-0732">Signal</keyword>
<feature type="signal peptide" evidence="1">
    <location>
        <begin position="1"/>
        <end position="20"/>
    </location>
</feature>
<keyword evidence="4" id="KW-1185">Reference proteome</keyword>
<dbReference type="InterPro" id="IPR012674">
    <property type="entry name" value="Calycin"/>
</dbReference>
<feature type="chain" id="PRO_5041431259" description="Lipocalin domain-containing protein" evidence="1">
    <location>
        <begin position="21"/>
        <end position="248"/>
    </location>
</feature>
<dbReference type="AlphaFoldDB" id="A0AA36CRL2"/>
<dbReference type="PANTHER" id="PTHR37437:SF2">
    <property type="entry name" value="LIPOCLN_CYTOSOLIC_FA-BD_DOM DOMAIN-CONTAINING PROTEIN"/>
    <property type="match status" value="1"/>
</dbReference>
<feature type="non-terminal residue" evidence="3">
    <location>
        <position position="1"/>
    </location>
</feature>
<dbReference type="Proteomes" id="UP001177023">
    <property type="component" value="Unassembled WGS sequence"/>
</dbReference>
<dbReference type="Gene3D" id="2.40.128.20">
    <property type="match status" value="1"/>
</dbReference>
<dbReference type="InterPro" id="IPR056868">
    <property type="entry name" value="Lipocalin_dom_nem"/>
</dbReference>
<evidence type="ECO:0000256" key="1">
    <source>
        <dbReference type="SAM" id="SignalP"/>
    </source>
</evidence>
<comment type="caution">
    <text evidence="3">The sequence shown here is derived from an EMBL/GenBank/DDBJ whole genome shotgun (WGS) entry which is preliminary data.</text>
</comment>